<dbReference type="GO" id="GO:0005886">
    <property type="term" value="C:plasma membrane"/>
    <property type="evidence" value="ECO:0007669"/>
    <property type="project" value="UniProtKB-SubCell"/>
</dbReference>
<proteinExistence type="predicted"/>
<dbReference type="PANTHER" id="PTHR45927:SF5">
    <property type="entry name" value="PROTEIN KINASE DOMAIN-CONTAINING PROTEIN"/>
    <property type="match status" value="1"/>
</dbReference>
<dbReference type="InterPro" id="IPR011009">
    <property type="entry name" value="Kinase-like_dom_sf"/>
</dbReference>
<gene>
    <name evidence="11" type="ORF">LSALG_LOCUS22762</name>
</gene>
<dbReference type="InterPro" id="IPR052611">
    <property type="entry name" value="Plant_RLK_LysM"/>
</dbReference>
<organism evidence="11 12">
    <name type="scientific">Lactuca saligna</name>
    <name type="common">Willowleaf lettuce</name>
    <dbReference type="NCBI Taxonomy" id="75948"/>
    <lineage>
        <taxon>Eukaryota</taxon>
        <taxon>Viridiplantae</taxon>
        <taxon>Streptophyta</taxon>
        <taxon>Embryophyta</taxon>
        <taxon>Tracheophyta</taxon>
        <taxon>Spermatophyta</taxon>
        <taxon>Magnoliopsida</taxon>
        <taxon>eudicotyledons</taxon>
        <taxon>Gunneridae</taxon>
        <taxon>Pentapetalae</taxon>
        <taxon>asterids</taxon>
        <taxon>campanulids</taxon>
        <taxon>Asterales</taxon>
        <taxon>Asteraceae</taxon>
        <taxon>Cichorioideae</taxon>
        <taxon>Cichorieae</taxon>
        <taxon>Lactucinae</taxon>
        <taxon>Lactuca</taxon>
    </lineage>
</organism>
<dbReference type="Gene3D" id="1.10.510.10">
    <property type="entry name" value="Transferase(Phosphotransferase) domain 1"/>
    <property type="match status" value="1"/>
</dbReference>
<keyword evidence="7" id="KW-1133">Transmembrane helix</keyword>
<keyword evidence="9" id="KW-1015">Disulfide bond</keyword>
<keyword evidence="2" id="KW-1003">Cell membrane</keyword>
<evidence type="ECO:0000256" key="8">
    <source>
        <dbReference type="ARBA" id="ARBA00023136"/>
    </source>
</evidence>
<keyword evidence="6" id="KW-0067">ATP-binding</keyword>
<sequence>MENGSLNKWLQDLNCQESQTWNNRIRIGLDVDKGLQYLHNFANPAYVHKDINSSNILLTKDLRAKISKFGLAKSTEKGENVNSSIKCRFESKGYLAPEYLEAGFVTTKTDVYAFGVVLLELITGKKVVYENDDDGEEVMLSEEVASIMGDEKNGKGKVNYLIDPRLQARHALGFVIDQDELSLRMVKLSLGCLESEPSRRLSINEIVSTLMMIQMDAQSSETIFMV</sequence>
<evidence type="ECO:0000256" key="7">
    <source>
        <dbReference type="ARBA" id="ARBA00022989"/>
    </source>
</evidence>
<dbReference type="GO" id="GO:0004672">
    <property type="term" value="F:protein kinase activity"/>
    <property type="evidence" value="ECO:0007669"/>
    <property type="project" value="InterPro"/>
</dbReference>
<name>A0AA36E6F1_LACSI</name>
<evidence type="ECO:0000256" key="1">
    <source>
        <dbReference type="ARBA" id="ARBA00004162"/>
    </source>
</evidence>
<evidence type="ECO:0000256" key="9">
    <source>
        <dbReference type="ARBA" id="ARBA00023157"/>
    </source>
</evidence>
<evidence type="ECO:0000256" key="2">
    <source>
        <dbReference type="ARBA" id="ARBA00022475"/>
    </source>
</evidence>
<evidence type="ECO:0000256" key="4">
    <source>
        <dbReference type="ARBA" id="ARBA00022729"/>
    </source>
</evidence>
<keyword evidence="4" id="KW-0732">Signal</keyword>
<accession>A0AA36E6F1</accession>
<dbReference type="Proteomes" id="UP001177003">
    <property type="component" value="Chromosome 4"/>
</dbReference>
<evidence type="ECO:0000313" key="11">
    <source>
        <dbReference type="EMBL" id="CAI9283150.1"/>
    </source>
</evidence>
<evidence type="ECO:0000256" key="6">
    <source>
        <dbReference type="ARBA" id="ARBA00022840"/>
    </source>
</evidence>
<keyword evidence="3" id="KW-0812">Transmembrane</keyword>
<keyword evidence="12" id="KW-1185">Reference proteome</keyword>
<dbReference type="GO" id="GO:0005524">
    <property type="term" value="F:ATP binding"/>
    <property type="evidence" value="ECO:0007669"/>
    <property type="project" value="UniProtKB-KW"/>
</dbReference>
<evidence type="ECO:0000313" key="12">
    <source>
        <dbReference type="Proteomes" id="UP001177003"/>
    </source>
</evidence>
<dbReference type="EMBL" id="OX465080">
    <property type="protein sequence ID" value="CAI9283150.1"/>
    <property type="molecule type" value="Genomic_DNA"/>
</dbReference>
<feature type="domain" description="Protein kinase" evidence="10">
    <location>
        <begin position="1"/>
        <end position="212"/>
    </location>
</feature>
<keyword evidence="5" id="KW-0547">Nucleotide-binding</keyword>
<dbReference type="Pfam" id="PF00069">
    <property type="entry name" value="Pkinase"/>
    <property type="match status" value="1"/>
</dbReference>
<dbReference type="InterPro" id="IPR000719">
    <property type="entry name" value="Prot_kinase_dom"/>
</dbReference>
<keyword evidence="8" id="KW-0472">Membrane</keyword>
<dbReference type="FunFam" id="1.10.510.10:FF:000468">
    <property type="entry name" value="PTI1-like tyrosine-protein kinase 3"/>
    <property type="match status" value="1"/>
</dbReference>
<dbReference type="GO" id="GO:0051707">
    <property type="term" value="P:response to other organism"/>
    <property type="evidence" value="ECO:0007669"/>
    <property type="project" value="UniProtKB-ARBA"/>
</dbReference>
<dbReference type="AlphaFoldDB" id="A0AA36E6F1"/>
<comment type="subcellular location">
    <subcellularLocation>
        <location evidence="1">Cell membrane</location>
        <topology evidence="1">Single-pass membrane protein</topology>
    </subcellularLocation>
</comment>
<reference evidence="11" key="1">
    <citation type="submission" date="2023-04" db="EMBL/GenBank/DDBJ databases">
        <authorList>
            <person name="Vijverberg K."/>
            <person name="Xiong W."/>
            <person name="Schranz E."/>
        </authorList>
    </citation>
    <scope>NUCLEOTIDE SEQUENCE</scope>
</reference>
<evidence type="ECO:0000259" key="10">
    <source>
        <dbReference type="PROSITE" id="PS50011"/>
    </source>
</evidence>
<evidence type="ECO:0000256" key="3">
    <source>
        <dbReference type="ARBA" id="ARBA00022692"/>
    </source>
</evidence>
<protein>
    <recommendedName>
        <fullName evidence="10">Protein kinase domain-containing protein</fullName>
    </recommendedName>
</protein>
<dbReference type="PANTHER" id="PTHR45927">
    <property type="entry name" value="LYSM-DOMAIN RECEPTOR-LIKE KINASE-RELATED"/>
    <property type="match status" value="1"/>
</dbReference>
<evidence type="ECO:0000256" key="5">
    <source>
        <dbReference type="ARBA" id="ARBA00022741"/>
    </source>
</evidence>
<dbReference type="SUPFAM" id="SSF56112">
    <property type="entry name" value="Protein kinase-like (PK-like)"/>
    <property type="match status" value="1"/>
</dbReference>
<dbReference type="PROSITE" id="PS50011">
    <property type="entry name" value="PROTEIN_KINASE_DOM"/>
    <property type="match status" value="1"/>
</dbReference>